<dbReference type="AlphaFoldDB" id="A0A6P2CFD4"/>
<dbReference type="InterPro" id="IPR041657">
    <property type="entry name" value="HTH_17"/>
</dbReference>
<evidence type="ECO:0000313" key="3">
    <source>
        <dbReference type="EMBL" id="TXG90660.1"/>
    </source>
</evidence>
<dbReference type="EMBL" id="QRCM01000001">
    <property type="protein sequence ID" value="TXG90660.1"/>
    <property type="molecule type" value="Genomic_DNA"/>
</dbReference>
<proteinExistence type="predicted"/>
<dbReference type="EMBL" id="QRCM01000001">
    <property type="protein sequence ID" value="TXG90282.1"/>
    <property type="molecule type" value="Genomic_DNA"/>
</dbReference>
<comment type="caution">
    <text evidence="3">The sequence shown here is derived from an EMBL/GenBank/DDBJ whole genome shotgun (WGS) entry which is preliminary data.</text>
</comment>
<dbReference type="NCBIfam" id="TIGR01764">
    <property type="entry name" value="excise"/>
    <property type="match status" value="1"/>
</dbReference>
<dbReference type="RefSeq" id="WP_010836644.1">
    <property type="nucleotide sequence ID" value="NZ_QRCM01000001.1"/>
</dbReference>
<gene>
    <name evidence="2" type="ORF">DW322_08670</name>
    <name evidence="3" type="ORF">DW322_11110</name>
</gene>
<evidence type="ECO:0000313" key="2">
    <source>
        <dbReference type="EMBL" id="TXG90282.1"/>
    </source>
</evidence>
<dbReference type="Pfam" id="PF12728">
    <property type="entry name" value="HTH_17"/>
    <property type="match status" value="1"/>
</dbReference>
<dbReference type="Proteomes" id="UP000471120">
    <property type="component" value="Unassembled WGS sequence"/>
</dbReference>
<name>A0A6P2CFD4_9NOCA</name>
<protein>
    <submittedName>
        <fullName evidence="3">Helix-turn-helix domain-containing protein</fullName>
    </submittedName>
</protein>
<reference evidence="3 4" key="1">
    <citation type="submission" date="2018-07" db="EMBL/GenBank/DDBJ databases">
        <title>Genome sequence of Rhodococcus rhodnii ATCC 35071 from Rhodnius prolixus.</title>
        <authorList>
            <person name="Patel V."/>
            <person name="Vogel K.J."/>
        </authorList>
    </citation>
    <scope>NUCLEOTIDE SEQUENCE [LARGE SCALE GENOMIC DNA]</scope>
    <source>
        <strain evidence="3 4">ATCC 35071</strain>
    </source>
</reference>
<evidence type="ECO:0000259" key="1">
    <source>
        <dbReference type="Pfam" id="PF12728"/>
    </source>
</evidence>
<accession>A0A6P2CFD4</accession>
<feature type="domain" description="Helix-turn-helix" evidence="1">
    <location>
        <begin position="9"/>
        <end position="58"/>
    </location>
</feature>
<organism evidence="3 4">
    <name type="scientific">Rhodococcus rhodnii</name>
    <dbReference type="NCBI Taxonomy" id="38312"/>
    <lineage>
        <taxon>Bacteria</taxon>
        <taxon>Bacillati</taxon>
        <taxon>Actinomycetota</taxon>
        <taxon>Actinomycetes</taxon>
        <taxon>Mycobacteriales</taxon>
        <taxon>Nocardiaceae</taxon>
        <taxon>Rhodococcus</taxon>
    </lineage>
</organism>
<dbReference type="InterPro" id="IPR010093">
    <property type="entry name" value="SinI_DNA-bd"/>
</dbReference>
<sequence>MTLPPPTRLLNAVEAGALLGVHASTVREMWRDGVLRFVAVGRGRKVSDAEIARYIAEHEQYVDGAA</sequence>
<dbReference type="GO" id="GO:0003677">
    <property type="term" value="F:DNA binding"/>
    <property type="evidence" value="ECO:0007669"/>
    <property type="project" value="InterPro"/>
</dbReference>
<evidence type="ECO:0000313" key="4">
    <source>
        <dbReference type="Proteomes" id="UP000471120"/>
    </source>
</evidence>